<protein>
    <submittedName>
        <fullName evidence="1">Uncharacterized protein</fullName>
    </submittedName>
</protein>
<keyword evidence="2" id="KW-1185">Reference proteome</keyword>
<sequence length="459" mass="50626">MSLNLKPGQILQGSIYQPPPPPHRPPFPLERAAATYPPDHYLRPPHANMYSVPGGEGDPTAGGSPLRRNQTLPAPAQGRYTPGPAYHIPPPTPQVQPMSERRPHEPPVSQRGSHRGYTDEPRGRQLLPDQEPPHSHHRGHRDPPALARNGTEPYPNRGRRDSRLEPAPQPTSSQSQLPPQIQPQTSHREERRPSPFRPEQLYEIHTPPERDTPPDSRPDSFFAGPPPPSSRPPQQTSRHSPPSSRPPPAASRPPPSQHTPTPPRSTAQAPPQDQQARRYEPPSQTLASMQNQPPSPDIHLPPPSIMSSSTQSGLAPSHVPRRLVMPTPLAPSPERNAPSDPRARPQPDNRIRFTDNARGNGAQHQHHPKASTIPMQQAGARNMLRKRSATVAPPLHAPVSAPAPVQSGGLLAFFGLGKGSKPQVREMRIPEPRAVNGVREKETRETREKETARRLSKRR</sequence>
<gene>
    <name evidence="1" type="ORF">BV25DRAFT_1390964</name>
</gene>
<evidence type="ECO:0000313" key="2">
    <source>
        <dbReference type="Proteomes" id="UP000814140"/>
    </source>
</evidence>
<name>A0ACB8TDJ1_9AGAM</name>
<proteinExistence type="predicted"/>
<reference evidence="1" key="1">
    <citation type="submission" date="2021-03" db="EMBL/GenBank/DDBJ databases">
        <authorList>
            <consortium name="DOE Joint Genome Institute"/>
            <person name="Ahrendt S."/>
            <person name="Looney B.P."/>
            <person name="Miyauchi S."/>
            <person name="Morin E."/>
            <person name="Drula E."/>
            <person name="Courty P.E."/>
            <person name="Chicoki N."/>
            <person name="Fauchery L."/>
            <person name="Kohler A."/>
            <person name="Kuo A."/>
            <person name="Labutti K."/>
            <person name="Pangilinan J."/>
            <person name="Lipzen A."/>
            <person name="Riley R."/>
            <person name="Andreopoulos W."/>
            <person name="He G."/>
            <person name="Johnson J."/>
            <person name="Barry K.W."/>
            <person name="Grigoriev I.V."/>
            <person name="Nagy L."/>
            <person name="Hibbett D."/>
            <person name="Henrissat B."/>
            <person name="Matheny P.B."/>
            <person name="Labbe J."/>
            <person name="Martin F."/>
        </authorList>
    </citation>
    <scope>NUCLEOTIDE SEQUENCE</scope>
    <source>
        <strain evidence="1">HHB10654</strain>
    </source>
</reference>
<evidence type="ECO:0000313" key="1">
    <source>
        <dbReference type="EMBL" id="KAI0066484.1"/>
    </source>
</evidence>
<dbReference type="Proteomes" id="UP000814140">
    <property type="component" value="Unassembled WGS sequence"/>
</dbReference>
<organism evidence="1 2">
    <name type="scientific">Artomyces pyxidatus</name>
    <dbReference type="NCBI Taxonomy" id="48021"/>
    <lineage>
        <taxon>Eukaryota</taxon>
        <taxon>Fungi</taxon>
        <taxon>Dikarya</taxon>
        <taxon>Basidiomycota</taxon>
        <taxon>Agaricomycotina</taxon>
        <taxon>Agaricomycetes</taxon>
        <taxon>Russulales</taxon>
        <taxon>Auriscalpiaceae</taxon>
        <taxon>Artomyces</taxon>
    </lineage>
</organism>
<comment type="caution">
    <text evidence="1">The sequence shown here is derived from an EMBL/GenBank/DDBJ whole genome shotgun (WGS) entry which is preliminary data.</text>
</comment>
<reference evidence="1" key="2">
    <citation type="journal article" date="2022" name="New Phytol.">
        <title>Evolutionary transition to the ectomycorrhizal habit in the genomes of a hyperdiverse lineage of mushroom-forming fungi.</title>
        <authorList>
            <person name="Looney B."/>
            <person name="Miyauchi S."/>
            <person name="Morin E."/>
            <person name="Drula E."/>
            <person name="Courty P.E."/>
            <person name="Kohler A."/>
            <person name="Kuo A."/>
            <person name="LaButti K."/>
            <person name="Pangilinan J."/>
            <person name="Lipzen A."/>
            <person name="Riley R."/>
            <person name="Andreopoulos W."/>
            <person name="He G."/>
            <person name="Johnson J."/>
            <person name="Nolan M."/>
            <person name="Tritt A."/>
            <person name="Barry K.W."/>
            <person name="Grigoriev I.V."/>
            <person name="Nagy L.G."/>
            <person name="Hibbett D."/>
            <person name="Henrissat B."/>
            <person name="Matheny P.B."/>
            <person name="Labbe J."/>
            <person name="Martin F.M."/>
        </authorList>
    </citation>
    <scope>NUCLEOTIDE SEQUENCE</scope>
    <source>
        <strain evidence="1">HHB10654</strain>
    </source>
</reference>
<dbReference type="EMBL" id="MU277192">
    <property type="protein sequence ID" value="KAI0066484.1"/>
    <property type="molecule type" value="Genomic_DNA"/>
</dbReference>
<accession>A0ACB8TDJ1</accession>